<evidence type="ECO:0000313" key="1">
    <source>
        <dbReference type="EMBL" id="KAI0029543.1"/>
    </source>
</evidence>
<dbReference type="Proteomes" id="UP000814128">
    <property type="component" value="Unassembled WGS sequence"/>
</dbReference>
<protein>
    <submittedName>
        <fullName evidence="1">Uncharacterized protein</fullName>
    </submittedName>
</protein>
<reference evidence="1" key="2">
    <citation type="journal article" date="2022" name="New Phytol.">
        <title>Evolutionary transition to the ectomycorrhizal habit in the genomes of a hyperdiverse lineage of mushroom-forming fungi.</title>
        <authorList>
            <person name="Looney B."/>
            <person name="Miyauchi S."/>
            <person name="Morin E."/>
            <person name="Drula E."/>
            <person name="Courty P.E."/>
            <person name="Kohler A."/>
            <person name="Kuo A."/>
            <person name="LaButti K."/>
            <person name="Pangilinan J."/>
            <person name="Lipzen A."/>
            <person name="Riley R."/>
            <person name="Andreopoulos W."/>
            <person name="He G."/>
            <person name="Johnson J."/>
            <person name="Nolan M."/>
            <person name="Tritt A."/>
            <person name="Barry K.W."/>
            <person name="Grigoriev I.V."/>
            <person name="Nagy L.G."/>
            <person name="Hibbett D."/>
            <person name="Henrissat B."/>
            <person name="Matheny P.B."/>
            <person name="Labbe J."/>
            <person name="Martin F.M."/>
        </authorList>
    </citation>
    <scope>NUCLEOTIDE SEQUENCE</scope>
    <source>
        <strain evidence="1">EC-137</strain>
    </source>
</reference>
<keyword evidence="2" id="KW-1185">Reference proteome</keyword>
<dbReference type="EMBL" id="MU273669">
    <property type="protein sequence ID" value="KAI0029543.1"/>
    <property type="molecule type" value="Genomic_DNA"/>
</dbReference>
<evidence type="ECO:0000313" key="2">
    <source>
        <dbReference type="Proteomes" id="UP000814128"/>
    </source>
</evidence>
<organism evidence="1 2">
    <name type="scientific">Vararia minispora EC-137</name>
    <dbReference type="NCBI Taxonomy" id="1314806"/>
    <lineage>
        <taxon>Eukaryota</taxon>
        <taxon>Fungi</taxon>
        <taxon>Dikarya</taxon>
        <taxon>Basidiomycota</taxon>
        <taxon>Agaricomycotina</taxon>
        <taxon>Agaricomycetes</taxon>
        <taxon>Russulales</taxon>
        <taxon>Lachnocladiaceae</taxon>
        <taxon>Vararia</taxon>
    </lineage>
</organism>
<gene>
    <name evidence="1" type="ORF">K488DRAFT_72877</name>
</gene>
<proteinExistence type="predicted"/>
<reference evidence="1" key="1">
    <citation type="submission" date="2021-02" db="EMBL/GenBank/DDBJ databases">
        <authorList>
            <consortium name="DOE Joint Genome Institute"/>
            <person name="Ahrendt S."/>
            <person name="Looney B.P."/>
            <person name="Miyauchi S."/>
            <person name="Morin E."/>
            <person name="Drula E."/>
            <person name="Courty P.E."/>
            <person name="Chicoki N."/>
            <person name="Fauchery L."/>
            <person name="Kohler A."/>
            <person name="Kuo A."/>
            <person name="Labutti K."/>
            <person name="Pangilinan J."/>
            <person name="Lipzen A."/>
            <person name="Riley R."/>
            <person name="Andreopoulos W."/>
            <person name="He G."/>
            <person name="Johnson J."/>
            <person name="Barry K.W."/>
            <person name="Grigoriev I.V."/>
            <person name="Nagy L."/>
            <person name="Hibbett D."/>
            <person name="Henrissat B."/>
            <person name="Matheny P.B."/>
            <person name="Labbe J."/>
            <person name="Martin F."/>
        </authorList>
    </citation>
    <scope>NUCLEOTIDE SEQUENCE</scope>
    <source>
        <strain evidence="1">EC-137</strain>
    </source>
</reference>
<name>A0ACB8QCX0_9AGAM</name>
<accession>A0ACB8QCX0</accession>
<sequence length="149" mass="16777">MAIVFGFFVLVPLILGYISRCRERAKEKDPEIAASKARTAERNRAWYIEWKRQQQEEEKQQGPGPLYMTYSSCIKTTLVDPTLADDSSTDKYATHVYPPRTGRQIEVPLPARAAPRAQTSETGTRRYVPPAHGAFASDLDAAKYASARR</sequence>
<comment type="caution">
    <text evidence="1">The sequence shown here is derived from an EMBL/GenBank/DDBJ whole genome shotgun (WGS) entry which is preliminary data.</text>
</comment>